<dbReference type="SUPFAM" id="SSF46894">
    <property type="entry name" value="C-terminal effector domain of the bipartite response regulators"/>
    <property type="match status" value="1"/>
</dbReference>
<dbReference type="PROSITE" id="PS50043">
    <property type="entry name" value="HTH_LUXR_2"/>
    <property type="match status" value="1"/>
</dbReference>
<evidence type="ECO:0000256" key="2">
    <source>
        <dbReference type="ARBA" id="ARBA00023125"/>
    </source>
</evidence>
<dbReference type="InterPro" id="IPR000792">
    <property type="entry name" value="Tscrpt_reg_LuxR_C"/>
</dbReference>
<dbReference type="Gene3D" id="1.25.40.10">
    <property type="entry name" value="Tetratricopeptide repeat domain"/>
    <property type="match status" value="1"/>
</dbReference>
<sequence>MQVLRTKLSRPTTLNPVIMQRANLFNHLQQYRHKALLFIHAAAGYGKTMLMCQLSDQSLYQGKQIHWLTLDVDDNDPIRLFQYLWLSLLGLEQLSSVPEGQINKHNILELLDQIAPSGQQHVLLIDELDVLENSDCLNMIWWLYQYLPSNINLIIASRIKPEWNFSKEILQGRLYLADERLLSVKSEEIPELIEFLSQQNFENVALSSDQVQLLIEKTEGWITGIQLTNLYLKKDHDANSIIQNLSGIHNQIVDYLSEQVFLQLPEEMQFFLMQISVLRKVNLGLIQEVTAHSQASPFLDTIKHRGLFMQAVDEQRQWYRIHHLFRDFLENRFKLFDIDKFKQAHSKAAYWYKKQHFLMEAIYHAQQADNQELALDLLVTVSRELILEGRIYSLLELVKQLPEHILIKHLNLLYDVIWSLLLTRQNQQANYFVKLWDSLEESPNLILKEDQLGIAPLIALLEDDLAQAYVLAQQNLEKLTESAYFSRGPLIGICALYQICMGKISEARKLVIQTRAAYVQGCNLYGLVFTDCIDATCERLMGNLSLAEEKFNQIGKSADYIKLGIEHSNHAVINAITSSLKADLYYEMNKIELAELALQDFNGGDQLVIPDMVIIGYVLQLRLAHLREDVVFEQTCLTQSQIKTNDWSLPRLAKTVQMVNEYQYGLEQADVTYTLESDKDNLQLSKTAKQMNITNLLIGDDLLIYRRLIFNGEIEKAIDGLLFEAQLIIVYPLRQLRIQLLQTIAHYQLAQYTVAYEYLEKALSMLMSTQAVRIILDEHPLIWEILGQFNQYLNKKKRQSVAPLFAYIQYLFTLSPSTQKESIVLHTKLSERDSELLSKREIQILEKVSDGSTDAEISEYVFLSVNTVKWHLRNIYNKLQVRSRLEAVKDAKKRGLIH</sequence>
<dbReference type="GO" id="GO:0003677">
    <property type="term" value="F:DNA binding"/>
    <property type="evidence" value="ECO:0007669"/>
    <property type="project" value="UniProtKB-KW"/>
</dbReference>
<dbReference type="AlphaFoldDB" id="A0A3A8ESD0"/>
<dbReference type="PANTHER" id="PTHR44688:SF16">
    <property type="entry name" value="DNA-BINDING TRANSCRIPTIONAL ACTIVATOR DEVR_DOSR"/>
    <property type="match status" value="1"/>
</dbReference>
<feature type="domain" description="HTH luxR-type" evidence="4">
    <location>
        <begin position="830"/>
        <end position="895"/>
    </location>
</feature>
<evidence type="ECO:0000259" key="4">
    <source>
        <dbReference type="PROSITE" id="PS50043"/>
    </source>
</evidence>
<dbReference type="Pfam" id="PF25873">
    <property type="entry name" value="WHD_MalT"/>
    <property type="match status" value="1"/>
</dbReference>
<dbReference type="InterPro" id="IPR059106">
    <property type="entry name" value="WHD_MalT"/>
</dbReference>
<dbReference type="PRINTS" id="PR00038">
    <property type="entry name" value="HTHLUXR"/>
</dbReference>
<keyword evidence="1" id="KW-0805">Transcription regulation</keyword>
<evidence type="ECO:0000256" key="1">
    <source>
        <dbReference type="ARBA" id="ARBA00023015"/>
    </source>
</evidence>
<keyword evidence="6" id="KW-1185">Reference proteome</keyword>
<evidence type="ECO:0000256" key="3">
    <source>
        <dbReference type="ARBA" id="ARBA00023163"/>
    </source>
</evidence>
<gene>
    <name evidence="5" type="ORF">D7V20_09505</name>
</gene>
<dbReference type="Gene3D" id="1.10.10.10">
    <property type="entry name" value="Winged helix-like DNA-binding domain superfamily/Winged helix DNA-binding domain"/>
    <property type="match status" value="1"/>
</dbReference>
<protein>
    <submittedName>
        <fullName evidence="5">Helix-turn-helix transcriptional regulator</fullName>
    </submittedName>
</protein>
<dbReference type="SMART" id="SM00421">
    <property type="entry name" value="HTH_LUXR"/>
    <property type="match status" value="1"/>
</dbReference>
<dbReference type="InterPro" id="IPR027417">
    <property type="entry name" value="P-loop_NTPase"/>
</dbReference>
<evidence type="ECO:0000313" key="6">
    <source>
        <dbReference type="Proteomes" id="UP000280405"/>
    </source>
</evidence>
<dbReference type="EMBL" id="RAXT01000016">
    <property type="protein sequence ID" value="RKG37782.1"/>
    <property type="molecule type" value="Genomic_DNA"/>
</dbReference>
<dbReference type="PANTHER" id="PTHR44688">
    <property type="entry name" value="DNA-BINDING TRANSCRIPTIONAL ACTIVATOR DEVR_DOSR"/>
    <property type="match status" value="1"/>
</dbReference>
<dbReference type="SUPFAM" id="SSF52540">
    <property type="entry name" value="P-loop containing nucleoside triphosphate hydrolases"/>
    <property type="match status" value="1"/>
</dbReference>
<dbReference type="GO" id="GO:0006355">
    <property type="term" value="P:regulation of DNA-templated transcription"/>
    <property type="evidence" value="ECO:0007669"/>
    <property type="project" value="InterPro"/>
</dbReference>
<dbReference type="InterPro" id="IPR036388">
    <property type="entry name" value="WH-like_DNA-bd_sf"/>
</dbReference>
<dbReference type="RefSeq" id="WP_120384054.1">
    <property type="nucleotide sequence ID" value="NZ_RAXT01000016.1"/>
</dbReference>
<proteinExistence type="predicted"/>
<name>A0A3A8ESD0_9GAMM</name>
<dbReference type="CDD" id="cd06170">
    <property type="entry name" value="LuxR_C_like"/>
    <property type="match status" value="1"/>
</dbReference>
<reference evidence="5 6" key="1">
    <citation type="submission" date="2018-09" db="EMBL/GenBank/DDBJ databases">
        <title>The draft genome of Acinetobacter spp. strains.</title>
        <authorList>
            <person name="Qin J."/>
            <person name="Feng Y."/>
            <person name="Zong Z."/>
        </authorList>
    </citation>
    <scope>NUCLEOTIDE SEQUENCE [LARGE SCALE GENOMIC DNA]</scope>
    <source>
        <strain evidence="5 6">WCHAc060115</strain>
    </source>
</reference>
<dbReference type="Proteomes" id="UP000280405">
    <property type="component" value="Unassembled WGS sequence"/>
</dbReference>
<accession>A0A3A8ESD0</accession>
<dbReference type="InterPro" id="IPR011990">
    <property type="entry name" value="TPR-like_helical_dom_sf"/>
</dbReference>
<keyword evidence="3" id="KW-0804">Transcription</keyword>
<organism evidence="5 6">
    <name type="scientific">Acinetobacter rongchengensis</name>
    <dbReference type="NCBI Taxonomy" id="2419601"/>
    <lineage>
        <taxon>Bacteria</taxon>
        <taxon>Pseudomonadati</taxon>
        <taxon>Pseudomonadota</taxon>
        <taxon>Gammaproteobacteria</taxon>
        <taxon>Moraxellales</taxon>
        <taxon>Moraxellaceae</taxon>
        <taxon>Acinetobacter</taxon>
    </lineage>
</organism>
<comment type="caution">
    <text evidence="5">The sequence shown here is derived from an EMBL/GenBank/DDBJ whole genome shotgun (WGS) entry which is preliminary data.</text>
</comment>
<dbReference type="InterPro" id="IPR016032">
    <property type="entry name" value="Sig_transdc_resp-reg_C-effctor"/>
</dbReference>
<dbReference type="OrthoDB" id="1123107at2"/>
<dbReference type="Gene3D" id="3.40.50.300">
    <property type="entry name" value="P-loop containing nucleotide triphosphate hydrolases"/>
    <property type="match status" value="1"/>
</dbReference>
<dbReference type="Pfam" id="PF00196">
    <property type="entry name" value="GerE"/>
    <property type="match status" value="1"/>
</dbReference>
<keyword evidence="2" id="KW-0238">DNA-binding</keyword>
<evidence type="ECO:0000313" key="5">
    <source>
        <dbReference type="EMBL" id="RKG37782.1"/>
    </source>
</evidence>